<sequence>MALFVMITAAGISQETSWLLTLECEWEATFFGHRISRQPVRLVTPLSLDDETAIRWYLDEFSCTSPFQLGKAKEASQRIASFAQLVSSLFIKHNSTLQRALHRAPSIFIEPRFSSSNSSLAGFPWEALEDVDNWHGAIRPGTPICVVRSTLGLDPHDGPSMPRTICPSAFRCRNVLLISSRSLDSRDILPDLLTLPLVGLVESLPVDRRPRLHFARPATWSNVCALIKAHEPGFFDIVHFDVHGVYVEGEVKSEGKMCLQLSPPQVKDSKSDVDSDSKPKGPQGLINFQEISKTLGKAQVKLVVANACRSASLDRGWQNNLAATLVSAGVPYAIAMSYNISADGARIFTQMFYYAILSSRDPWNAARLGRTSMRANGDRHARFGQVVKVQDWMVPVLYAATSLDFSVVTSNQSRKHASMSGITTAEPGDDYPRGRAYDISRIEDLAFGKAAPHSGCKVLLIHGTGGIGKSLLLRYLSWWWEITRGFSRTFYLDFAERLWTTNDLEILIHSSTLQSRPNNAELPTRHNYHNGGAGEGGLSGWLHRLSIHSGSANTRVAAQDKTRAERTRPEDEAGYVSTAIILDNLDAVAAHNEEGGSRAYAWNLRLRSEFFEKLQESTGPGDVIILCSRVSLSWMEIQKMGNTLQYELGPPASSADFGAITSQLECSGATEKYSERDEAIAIQNITDFMSHHPAALQAVTGLMANHRFTARRTYRFLHEMVFGFKQQPSSEAPLEERIRALVPPDIQDFSITPHCRISMDLQLAFNSASKDPMLITFLAIVGCYRQLLPPDLGEVEDIIKELAGLIQWEHEFRPPSLKLALSWLEIWGLIDLSATTGRGYIYLNPLIWYTLQYLFTKAFADVTIALAKYIGYASFVKFTMTRLSIGRLDTLGPVPANELEKASEIVSIAIALTHLTPTDTTHELLIEGLAHDSSIVSNMRIVRTFKVMLGPRVNPPHYSYFSAIFALESLSSRFGERNDLAQLEAIEGLCNLLAPNDTASFTSWVSLGLERSKALEKNNSSHPSWLYFDFAFRFLCNSTHLIQERRGLTREWNPGPLNADLVDLQSEPFAPIPRGNEYYTPYHLGRLAASIKTLLGANISRCPLVIINKLRSDIVRSCDILLDDNTTPGVLRKQSRKIRKFFSVEFESMPDMMQVYSLVLPVFSTSPTVLDLLRDLGTADLETQSTYDQIVEAIGKYEKGSDINTSGFLHLAGAMSAWNRDDLEGAMEHLRAAKRTVPDEDKIMTINLWYLYAKVYSKAVSTAPLGSREREQEKRKLCEAIAQIMRLIELNPELEVQVRDDPALLNLGRRLKMLFDDDG</sequence>
<dbReference type="InterPro" id="IPR027417">
    <property type="entry name" value="P-loop_NTPase"/>
</dbReference>
<reference evidence="3 4" key="1">
    <citation type="submission" date="2011-06" db="EMBL/GenBank/DDBJ databases">
        <title>The Genome Sequence of Fusarium oxysporum FOSC 3-a.</title>
        <authorList>
            <consortium name="The Broad Institute Genome Sequencing Platform"/>
            <person name="Ma L.-J."/>
            <person name="Gale L.R."/>
            <person name="Schwartz D.C."/>
            <person name="Zhou S."/>
            <person name="Corby-Kistler H."/>
            <person name="Young S.K."/>
            <person name="Zeng Q."/>
            <person name="Gargeya S."/>
            <person name="Fitzgerald M."/>
            <person name="Haas B."/>
            <person name="Abouelleil A."/>
            <person name="Alvarado L."/>
            <person name="Arachchi H.M."/>
            <person name="Berlin A."/>
            <person name="Brown A."/>
            <person name="Chapman S.B."/>
            <person name="Chen Z."/>
            <person name="Dunbar C."/>
            <person name="Freedman E."/>
            <person name="Gearin G."/>
            <person name="Gellesch M."/>
            <person name="Goldberg J."/>
            <person name="Griggs A."/>
            <person name="Gujja S."/>
            <person name="Heiman D."/>
            <person name="Howarth C."/>
            <person name="Larson L."/>
            <person name="Lui A."/>
            <person name="MacDonald P.J.P."/>
            <person name="Mehta T."/>
            <person name="Montmayeur A."/>
            <person name="Murphy C."/>
            <person name="Neiman D."/>
            <person name="Pearson M."/>
            <person name="Priest M."/>
            <person name="Roberts A."/>
            <person name="Saif S."/>
            <person name="Shea T."/>
            <person name="Shenoy N."/>
            <person name="Sisk P."/>
            <person name="Stolte C."/>
            <person name="Sykes S."/>
            <person name="Wortman J."/>
            <person name="Nusbaum C."/>
            <person name="Birren B."/>
        </authorList>
    </citation>
    <scope>NUCLEOTIDE SEQUENCE [LARGE SCALE GENOMIC DNA]</scope>
    <source>
        <strain evidence="4">FOSC 3-a</strain>
    </source>
</reference>
<gene>
    <name evidence="3" type="ORF">FOYG_17485</name>
</gene>
<dbReference type="OrthoDB" id="5104862at2759"/>
<feature type="region of interest" description="Disordered" evidence="1">
    <location>
        <begin position="262"/>
        <end position="282"/>
    </location>
</feature>
<evidence type="ECO:0000313" key="4">
    <source>
        <dbReference type="Proteomes" id="UP000030753"/>
    </source>
</evidence>
<feature type="domain" description="CHAT" evidence="2">
    <location>
        <begin position="219"/>
        <end position="379"/>
    </location>
</feature>
<evidence type="ECO:0000313" key="3">
    <source>
        <dbReference type="EMBL" id="EWY79350.1"/>
    </source>
</evidence>
<evidence type="ECO:0000256" key="1">
    <source>
        <dbReference type="SAM" id="MobiDB-lite"/>
    </source>
</evidence>
<feature type="compositionally biased region" description="Basic and acidic residues" evidence="1">
    <location>
        <begin position="267"/>
        <end position="279"/>
    </location>
</feature>
<dbReference type="EMBL" id="JH717876">
    <property type="protein sequence ID" value="EWY79350.1"/>
    <property type="molecule type" value="Genomic_DNA"/>
</dbReference>
<dbReference type="InterPro" id="IPR024983">
    <property type="entry name" value="CHAT_dom"/>
</dbReference>
<dbReference type="SUPFAM" id="SSF52540">
    <property type="entry name" value="P-loop containing nucleoside triphosphate hydrolases"/>
    <property type="match status" value="1"/>
</dbReference>
<protein>
    <recommendedName>
        <fullName evidence="2">CHAT domain-containing protein</fullName>
    </recommendedName>
</protein>
<dbReference type="Pfam" id="PF12770">
    <property type="entry name" value="CHAT"/>
    <property type="match status" value="1"/>
</dbReference>
<organism evidence="3 4">
    <name type="scientific">Fusarium oxysporum NRRL 32931</name>
    <dbReference type="NCBI Taxonomy" id="660029"/>
    <lineage>
        <taxon>Eukaryota</taxon>
        <taxon>Fungi</taxon>
        <taxon>Dikarya</taxon>
        <taxon>Ascomycota</taxon>
        <taxon>Pezizomycotina</taxon>
        <taxon>Sordariomycetes</taxon>
        <taxon>Hypocreomycetidae</taxon>
        <taxon>Hypocreales</taxon>
        <taxon>Nectriaceae</taxon>
        <taxon>Fusarium</taxon>
        <taxon>Fusarium oxysporum species complex</taxon>
    </lineage>
</organism>
<name>W9HEC9_FUSOX</name>
<dbReference type="Proteomes" id="UP000030753">
    <property type="component" value="Unassembled WGS sequence"/>
</dbReference>
<proteinExistence type="predicted"/>
<dbReference type="HOGENOM" id="CLU_260018_0_0_1"/>
<evidence type="ECO:0000259" key="2">
    <source>
        <dbReference type="Pfam" id="PF12770"/>
    </source>
</evidence>
<accession>W9HEC9</accession>